<feature type="domain" description="Cupin type-2" evidence="2">
    <location>
        <begin position="47"/>
        <end position="103"/>
    </location>
</feature>
<dbReference type="InterPro" id="IPR011051">
    <property type="entry name" value="RmlC_Cupin_sf"/>
</dbReference>
<dbReference type="Gene3D" id="2.60.120.10">
    <property type="entry name" value="Jelly Rolls"/>
    <property type="match status" value="1"/>
</dbReference>
<dbReference type="AlphaFoldDB" id="H0E668"/>
<evidence type="ECO:0000313" key="3">
    <source>
        <dbReference type="EMBL" id="EHN10837.1"/>
    </source>
</evidence>
<protein>
    <recommendedName>
        <fullName evidence="2">Cupin type-2 domain-containing protein</fullName>
    </recommendedName>
</protein>
<sequence>MEDLPKETTFEGTYQRTGVVSDHALFAFAWVDAGFGADWAEDEPFPNMHSHEHDQLMVQIRGEQEMVVGDEQISLRAGEVLYIPSRVLHGGRPVGDEPTFLIEAFAPIRTDYLYIAEHQLSVGAPERLSDGSRVDTKSKREAMSQVLSDSGLPSLR</sequence>
<dbReference type="Pfam" id="PF07883">
    <property type="entry name" value="Cupin_2"/>
    <property type="match status" value="1"/>
</dbReference>
<feature type="compositionally biased region" description="Basic and acidic residues" evidence="1">
    <location>
        <begin position="127"/>
        <end position="142"/>
    </location>
</feature>
<organism evidence="3 4">
    <name type="scientific">Patulibacter medicamentivorans</name>
    <dbReference type="NCBI Taxonomy" id="1097667"/>
    <lineage>
        <taxon>Bacteria</taxon>
        <taxon>Bacillati</taxon>
        <taxon>Actinomycetota</taxon>
        <taxon>Thermoleophilia</taxon>
        <taxon>Solirubrobacterales</taxon>
        <taxon>Patulibacteraceae</taxon>
        <taxon>Patulibacter</taxon>
    </lineage>
</organism>
<dbReference type="InterPro" id="IPR013096">
    <property type="entry name" value="Cupin_2"/>
</dbReference>
<dbReference type="Proteomes" id="UP000005143">
    <property type="component" value="Unassembled WGS sequence"/>
</dbReference>
<keyword evidence="4" id="KW-1185">Reference proteome</keyword>
<reference evidence="3 4" key="1">
    <citation type="journal article" date="2013" name="Biodegradation">
        <title>Quantitative proteomic analysis of ibuprofen-degrading Patulibacter sp. strain I11.</title>
        <authorList>
            <person name="Almeida B."/>
            <person name="Kjeldal H."/>
            <person name="Lolas I."/>
            <person name="Knudsen A.D."/>
            <person name="Carvalho G."/>
            <person name="Nielsen K.L."/>
            <person name="Barreto Crespo M.T."/>
            <person name="Stensballe A."/>
            <person name="Nielsen J.L."/>
        </authorList>
    </citation>
    <scope>NUCLEOTIDE SEQUENCE [LARGE SCALE GENOMIC DNA]</scope>
    <source>
        <strain evidence="3 4">I11</strain>
    </source>
</reference>
<gene>
    <name evidence="3" type="ORF">PAI11_23180</name>
</gene>
<dbReference type="EMBL" id="AGUD01000200">
    <property type="protein sequence ID" value="EHN10837.1"/>
    <property type="molecule type" value="Genomic_DNA"/>
</dbReference>
<evidence type="ECO:0000256" key="1">
    <source>
        <dbReference type="SAM" id="MobiDB-lite"/>
    </source>
</evidence>
<evidence type="ECO:0000313" key="4">
    <source>
        <dbReference type="Proteomes" id="UP000005143"/>
    </source>
</evidence>
<comment type="caution">
    <text evidence="3">The sequence shown here is derived from an EMBL/GenBank/DDBJ whole genome shotgun (WGS) entry which is preliminary data.</text>
</comment>
<proteinExistence type="predicted"/>
<accession>H0E668</accession>
<evidence type="ECO:0000259" key="2">
    <source>
        <dbReference type="Pfam" id="PF07883"/>
    </source>
</evidence>
<name>H0E668_9ACTN</name>
<feature type="region of interest" description="Disordered" evidence="1">
    <location>
        <begin position="127"/>
        <end position="156"/>
    </location>
</feature>
<dbReference type="InterPro" id="IPR014710">
    <property type="entry name" value="RmlC-like_jellyroll"/>
</dbReference>
<dbReference type="SUPFAM" id="SSF51182">
    <property type="entry name" value="RmlC-like cupins"/>
    <property type="match status" value="1"/>
</dbReference>